<gene>
    <name evidence="11" type="ORF">KNV97_02555</name>
</gene>
<keyword evidence="3" id="KW-1003">Cell membrane</keyword>
<evidence type="ECO:0000256" key="5">
    <source>
        <dbReference type="ARBA" id="ARBA00022692"/>
    </source>
</evidence>
<feature type="domain" description="Tripartite ATP-independent periplasmic transporters DctQ component" evidence="10">
    <location>
        <begin position="24"/>
        <end position="151"/>
    </location>
</feature>
<dbReference type="GO" id="GO:0022857">
    <property type="term" value="F:transmembrane transporter activity"/>
    <property type="evidence" value="ECO:0007669"/>
    <property type="project" value="UniProtKB-UniRule"/>
</dbReference>
<evidence type="ECO:0000313" key="11">
    <source>
        <dbReference type="EMBL" id="QXO16409.1"/>
    </source>
</evidence>
<dbReference type="InterPro" id="IPR007387">
    <property type="entry name" value="TRAP_DctQ"/>
</dbReference>
<comment type="function">
    <text evidence="9">Part of the tripartite ATP-independent periplasmic (TRAP) transport system.</text>
</comment>
<comment type="subcellular location">
    <subcellularLocation>
        <location evidence="1 9">Cell inner membrane</location>
        <topology evidence="1 9">Multi-pass membrane protein</topology>
    </subcellularLocation>
</comment>
<feature type="transmembrane region" description="Helical" evidence="9">
    <location>
        <begin position="46"/>
        <end position="63"/>
    </location>
</feature>
<evidence type="ECO:0000256" key="6">
    <source>
        <dbReference type="ARBA" id="ARBA00022989"/>
    </source>
</evidence>
<sequence>MKYLTLLMAKLQLTIGAVCLVIFVVATLVQVATRYLGISVLWTEEVAVNAFIWAMFLGAAVMVRENEHFSFRILTDKFEGNKRSCLLLVQNLIMLVFCILCSVYSVEITQTFWNSRWITVPEFKQGYIWLVMPVTFISSSVYLVDNMIKEVAKLRNASKKGVVWNSH</sequence>
<feature type="transmembrane region" description="Helical" evidence="9">
    <location>
        <begin position="84"/>
        <end position="106"/>
    </location>
</feature>
<comment type="subunit">
    <text evidence="9">The complex comprises the extracytoplasmic solute receptor protein and the two transmembrane proteins.</text>
</comment>
<dbReference type="EMBL" id="CP076642">
    <property type="protein sequence ID" value="QXO16409.1"/>
    <property type="molecule type" value="Genomic_DNA"/>
</dbReference>
<feature type="transmembrane region" description="Helical" evidence="9">
    <location>
        <begin position="12"/>
        <end position="31"/>
    </location>
</feature>
<evidence type="ECO:0000256" key="2">
    <source>
        <dbReference type="ARBA" id="ARBA00022448"/>
    </source>
</evidence>
<keyword evidence="7 9" id="KW-0472">Membrane</keyword>
<feature type="transmembrane region" description="Helical" evidence="9">
    <location>
        <begin position="126"/>
        <end position="144"/>
    </location>
</feature>
<name>A0A975U9I7_9VIBR</name>
<keyword evidence="5 9" id="KW-0812">Transmembrane</keyword>
<dbReference type="PANTHER" id="PTHR35011:SF11">
    <property type="entry name" value="TRAP TRANSPORTER SMALL PERMEASE PROTEIN"/>
    <property type="match status" value="1"/>
</dbReference>
<protein>
    <recommendedName>
        <fullName evidence="9">TRAP transporter small permease protein</fullName>
    </recommendedName>
</protein>
<evidence type="ECO:0000313" key="12">
    <source>
        <dbReference type="Proteomes" id="UP000694232"/>
    </source>
</evidence>
<evidence type="ECO:0000256" key="8">
    <source>
        <dbReference type="ARBA" id="ARBA00038436"/>
    </source>
</evidence>
<keyword evidence="12" id="KW-1185">Reference proteome</keyword>
<evidence type="ECO:0000259" key="10">
    <source>
        <dbReference type="Pfam" id="PF04290"/>
    </source>
</evidence>
<proteinExistence type="inferred from homology"/>
<dbReference type="KEGG" id="vos:KNV97_02555"/>
<dbReference type="Proteomes" id="UP000694232">
    <property type="component" value="Chromosome 2"/>
</dbReference>
<dbReference type="GO" id="GO:0015740">
    <property type="term" value="P:C4-dicarboxylate transport"/>
    <property type="evidence" value="ECO:0007669"/>
    <property type="project" value="TreeGrafter"/>
</dbReference>
<dbReference type="PANTHER" id="PTHR35011">
    <property type="entry name" value="2,3-DIKETO-L-GULONATE TRAP TRANSPORTER SMALL PERMEASE PROTEIN YIAM"/>
    <property type="match status" value="1"/>
</dbReference>
<dbReference type="InterPro" id="IPR055348">
    <property type="entry name" value="DctQ"/>
</dbReference>
<dbReference type="AlphaFoldDB" id="A0A975U9I7"/>
<evidence type="ECO:0000256" key="1">
    <source>
        <dbReference type="ARBA" id="ARBA00004429"/>
    </source>
</evidence>
<accession>A0A975U9I7</accession>
<evidence type="ECO:0000256" key="7">
    <source>
        <dbReference type="ARBA" id="ARBA00023136"/>
    </source>
</evidence>
<keyword evidence="4 9" id="KW-0997">Cell inner membrane</keyword>
<keyword evidence="6 9" id="KW-1133">Transmembrane helix</keyword>
<keyword evidence="2 9" id="KW-0813">Transport</keyword>
<dbReference type="GO" id="GO:0005886">
    <property type="term" value="C:plasma membrane"/>
    <property type="evidence" value="ECO:0007669"/>
    <property type="project" value="UniProtKB-SubCell"/>
</dbReference>
<evidence type="ECO:0000256" key="3">
    <source>
        <dbReference type="ARBA" id="ARBA00022475"/>
    </source>
</evidence>
<comment type="similarity">
    <text evidence="8 9">Belongs to the TRAP transporter small permease family.</text>
</comment>
<dbReference type="RefSeq" id="WP_136483980.1">
    <property type="nucleotide sequence ID" value="NZ_CP076642.1"/>
</dbReference>
<dbReference type="Pfam" id="PF04290">
    <property type="entry name" value="DctQ"/>
    <property type="match status" value="1"/>
</dbReference>
<organism evidence="11 12">
    <name type="scientific">Vibrio ostreae</name>
    <dbReference type="NCBI Taxonomy" id="2841925"/>
    <lineage>
        <taxon>Bacteria</taxon>
        <taxon>Pseudomonadati</taxon>
        <taxon>Pseudomonadota</taxon>
        <taxon>Gammaproteobacteria</taxon>
        <taxon>Vibrionales</taxon>
        <taxon>Vibrionaceae</taxon>
        <taxon>Vibrio</taxon>
    </lineage>
</organism>
<evidence type="ECO:0000256" key="4">
    <source>
        <dbReference type="ARBA" id="ARBA00022519"/>
    </source>
</evidence>
<evidence type="ECO:0000256" key="9">
    <source>
        <dbReference type="RuleBase" id="RU369079"/>
    </source>
</evidence>
<reference evidence="11" key="1">
    <citation type="submission" date="2021-06" db="EMBL/GenBank/DDBJ databases">
        <title>Vibrio nov. sp., novel gut bacterium isolated from Yellow Sea oyster.</title>
        <authorList>
            <person name="Muhammad N."/>
            <person name="Nguyen T.H."/>
            <person name="Lee Y.-J."/>
            <person name="Ko J."/>
            <person name="Kim S.-G."/>
        </authorList>
    </citation>
    <scope>NUCLEOTIDE SEQUENCE</scope>
    <source>
        <strain evidence="11">OG9-811</strain>
    </source>
</reference>